<comment type="caution">
    <text evidence="1">The sequence shown here is derived from an EMBL/GenBank/DDBJ whole genome shotgun (WGS) entry which is preliminary data.</text>
</comment>
<name>A0A8J3IUK3_9CHLR</name>
<keyword evidence="2" id="KW-1185">Reference proteome</keyword>
<organism evidence="1 2">
    <name type="scientific">Reticulibacter mediterranei</name>
    <dbReference type="NCBI Taxonomy" id="2778369"/>
    <lineage>
        <taxon>Bacteria</taxon>
        <taxon>Bacillati</taxon>
        <taxon>Chloroflexota</taxon>
        <taxon>Ktedonobacteria</taxon>
        <taxon>Ktedonobacterales</taxon>
        <taxon>Reticulibacteraceae</taxon>
        <taxon>Reticulibacter</taxon>
    </lineage>
</organism>
<proteinExistence type="predicted"/>
<dbReference type="Proteomes" id="UP000597444">
    <property type="component" value="Unassembled WGS sequence"/>
</dbReference>
<evidence type="ECO:0000313" key="1">
    <source>
        <dbReference type="EMBL" id="GHO96481.1"/>
    </source>
</evidence>
<sequence length="79" mass="9226">MAELQHITVTHLERYGYHLYRIYGSQGRVAYEQISQAILDAHLLTATELLELAAYVEEHREQLEWEAREDQGILAEDQV</sequence>
<dbReference type="EMBL" id="BNJK01000001">
    <property type="protein sequence ID" value="GHO96481.1"/>
    <property type="molecule type" value="Genomic_DNA"/>
</dbReference>
<evidence type="ECO:0000313" key="2">
    <source>
        <dbReference type="Proteomes" id="UP000597444"/>
    </source>
</evidence>
<protein>
    <submittedName>
        <fullName evidence="1">Uncharacterized protein</fullName>
    </submittedName>
</protein>
<accession>A0A8J3IUK3</accession>
<dbReference type="AlphaFoldDB" id="A0A8J3IUK3"/>
<gene>
    <name evidence="1" type="ORF">KSF_065290</name>
</gene>
<reference evidence="1" key="1">
    <citation type="submission" date="2020-10" db="EMBL/GenBank/DDBJ databases">
        <title>Taxonomic study of unclassified bacteria belonging to the class Ktedonobacteria.</title>
        <authorList>
            <person name="Yabe S."/>
            <person name="Wang C.M."/>
            <person name="Zheng Y."/>
            <person name="Sakai Y."/>
            <person name="Cavaletti L."/>
            <person name="Monciardini P."/>
            <person name="Donadio S."/>
        </authorList>
    </citation>
    <scope>NUCLEOTIDE SEQUENCE</scope>
    <source>
        <strain evidence="1">ID150040</strain>
    </source>
</reference>